<gene>
    <name evidence="1" type="ORF">SAMN05660865_00836</name>
</gene>
<dbReference type="EMBL" id="FNUK01000008">
    <property type="protein sequence ID" value="SEF71637.1"/>
    <property type="molecule type" value="Genomic_DNA"/>
</dbReference>
<sequence length="88" mass="9881">MTTNFNYGSHKQFRCIKEVLEELKGKEVIIVLKGCCEECVKILAVCDKILVAAIPGKCYPIKFIDIDCICEVITDCKTVVKAFLDECC</sequence>
<dbReference type="AlphaFoldDB" id="A0A1H5UBK6"/>
<keyword evidence="2" id="KW-1185">Reference proteome</keyword>
<proteinExistence type="predicted"/>
<dbReference type="Proteomes" id="UP000242850">
    <property type="component" value="Unassembled WGS sequence"/>
</dbReference>
<accession>A0A1H5UBK6</accession>
<dbReference type="OrthoDB" id="1955501at2"/>
<protein>
    <submittedName>
        <fullName evidence="1">Uncharacterized protein</fullName>
    </submittedName>
</protein>
<reference evidence="2" key="1">
    <citation type="submission" date="2016-10" db="EMBL/GenBank/DDBJ databases">
        <authorList>
            <person name="Varghese N."/>
            <person name="Submissions S."/>
        </authorList>
    </citation>
    <scope>NUCLEOTIDE SEQUENCE [LARGE SCALE GENOMIC DNA]</scope>
    <source>
        <strain evidence="2">DSM 5463</strain>
    </source>
</reference>
<organism evidence="1 2">
    <name type="scientific">Caloramator fervidus</name>
    <dbReference type="NCBI Taxonomy" id="29344"/>
    <lineage>
        <taxon>Bacteria</taxon>
        <taxon>Bacillati</taxon>
        <taxon>Bacillota</taxon>
        <taxon>Clostridia</taxon>
        <taxon>Eubacteriales</taxon>
        <taxon>Clostridiaceae</taxon>
        <taxon>Caloramator</taxon>
    </lineage>
</organism>
<name>A0A1H5UBK6_9CLOT</name>
<evidence type="ECO:0000313" key="1">
    <source>
        <dbReference type="EMBL" id="SEF71637.1"/>
    </source>
</evidence>
<dbReference type="RefSeq" id="WP_103895825.1">
    <property type="nucleotide sequence ID" value="NZ_FNUK01000008.1"/>
</dbReference>
<evidence type="ECO:0000313" key="2">
    <source>
        <dbReference type="Proteomes" id="UP000242850"/>
    </source>
</evidence>